<reference evidence="1 2" key="1">
    <citation type="submission" date="2020-04" db="EMBL/GenBank/DDBJ databases">
        <authorList>
            <person name="De Canck E."/>
        </authorList>
    </citation>
    <scope>NUCLEOTIDE SEQUENCE [LARGE SCALE GENOMIC DNA]</scope>
    <source>
        <strain evidence="1 2">LMG 29542</strain>
    </source>
</reference>
<dbReference type="Proteomes" id="UP000494363">
    <property type="component" value="Unassembled WGS sequence"/>
</dbReference>
<keyword evidence="2" id="KW-1185">Reference proteome</keyword>
<organism evidence="1 2">
    <name type="scientific">Paraburkholderia humisilvae</name>
    <dbReference type="NCBI Taxonomy" id="627669"/>
    <lineage>
        <taxon>Bacteria</taxon>
        <taxon>Pseudomonadati</taxon>
        <taxon>Pseudomonadota</taxon>
        <taxon>Betaproteobacteria</taxon>
        <taxon>Burkholderiales</taxon>
        <taxon>Burkholderiaceae</taxon>
        <taxon>Paraburkholderia</taxon>
    </lineage>
</organism>
<proteinExistence type="predicted"/>
<sequence>MMCAGLHCLGGSLEVVSKRLLHTSEDVSTDEGVAEFEECFVNVGAMLKANAKTTKIVQLCVSTLDHPTKFSGPLPCAVRRFAITGLMPRLRSFRRCGLES</sequence>
<name>A0A6J5FBL6_9BURK</name>
<protein>
    <submittedName>
        <fullName evidence="1">Uncharacterized protein</fullName>
    </submittedName>
</protein>
<evidence type="ECO:0000313" key="1">
    <source>
        <dbReference type="EMBL" id="CAB3775122.1"/>
    </source>
</evidence>
<gene>
    <name evidence="1" type="ORF">LMG29542_08504</name>
</gene>
<dbReference type="AlphaFoldDB" id="A0A6J5FBL6"/>
<accession>A0A6J5FBL6</accession>
<evidence type="ECO:0000313" key="2">
    <source>
        <dbReference type="Proteomes" id="UP000494363"/>
    </source>
</evidence>
<dbReference type="EMBL" id="CADIKH010000269">
    <property type="protein sequence ID" value="CAB3775122.1"/>
    <property type="molecule type" value="Genomic_DNA"/>
</dbReference>